<proteinExistence type="predicted"/>
<name>A0ABZ1I1K7_9PSEU</name>
<keyword evidence="3" id="KW-1185">Reference proteome</keyword>
<dbReference type="RefSeq" id="WP_326566704.1">
    <property type="nucleotide sequence ID" value="NZ_CP142149.1"/>
</dbReference>
<protein>
    <recommendedName>
        <fullName evidence="4">CU044_5270 family protein</fullName>
    </recommendedName>
</protein>
<dbReference type="Proteomes" id="UP001330812">
    <property type="component" value="Chromosome"/>
</dbReference>
<reference evidence="2 3" key="1">
    <citation type="journal article" date="2015" name="Int. J. Syst. Evol. Microbiol.">
        <title>Amycolatopsis rhabdoformis sp. nov., an actinomycete isolated from a tropical forest soil.</title>
        <authorList>
            <person name="Souza W.R."/>
            <person name="Silva R.E."/>
            <person name="Goodfellow M."/>
            <person name="Busarakam K."/>
            <person name="Figueiro F.S."/>
            <person name="Ferreira D."/>
            <person name="Rodrigues-Filho E."/>
            <person name="Moraes L.A.B."/>
            <person name="Zucchi T.D."/>
        </authorList>
    </citation>
    <scope>NUCLEOTIDE SEQUENCE [LARGE SCALE GENOMIC DNA]</scope>
    <source>
        <strain evidence="2 3">NCIMB 14900</strain>
    </source>
</reference>
<keyword evidence="1" id="KW-0472">Membrane</keyword>
<accession>A0ABZ1I1K7</accession>
<organism evidence="2 3">
    <name type="scientific">Amycolatopsis rhabdoformis</name>
    <dbReference type="NCBI Taxonomy" id="1448059"/>
    <lineage>
        <taxon>Bacteria</taxon>
        <taxon>Bacillati</taxon>
        <taxon>Actinomycetota</taxon>
        <taxon>Actinomycetes</taxon>
        <taxon>Pseudonocardiales</taxon>
        <taxon>Pseudonocardiaceae</taxon>
        <taxon>Amycolatopsis</taxon>
    </lineage>
</organism>
<keyword evidence="1" id="KW-1133">Transmembrane helix</keyword>
<keyword evidence="1" id="KW-0812">Transmembrane</keyword>
<evidence type="ECO:0008006" key="4">
    <source>
        <dbReference type="Google" id="ProtNLM"/>
    </source>
</evidence>
<evidence type="ECO:0000313" key="2">
    <source>
        <dbReference type="EMBL" id="WSE27693.1"/>
    </source>
</evidence>
<gene>
    <name evidence="2" type="ORF">VSH64_33245</name>
</gene>
<feature type="transmembrane region" description="Helical" evidence="1">
    <location>
        <begin position="64"/>
        <end position="83"/>
    </location>
</feature>
<evidence type="ECO:0000313" key="3">
    <source>
        <dbReference type="Proteomes" id="UP001330812"/>
    </source>
</evidence>
<dbReference type="EMBL" id="CP142149">
    <property type="protein sequence ID" value="WSE27693.1"/>
    <property type="molecule type" value="Genomic_DNA"/>
</dbReference>
<evidence type="ECO:0000256" key="1">
    <source>
        <dbReference type="SAM" id="Phobius"/>
    </source>
</evidence>
<sequence length="369" mass="39182">MNDDNVRHLWSDAELDEALGALNPHVRTDETELDRARATLMRAAAAEAGHAPTPQKTKRGKGTWRWIAVAAAVALVTGGVVVAREVFEPGPTVLPAATATGDVVPATGQYTHVTNTYTDLEWVGGNKSAFAVRQKVEYWIPADPSGVWKRTWTRDGEGSTTILLGNPSDSEALPAPQTVTQVAAGGTFTQDFPYPGSASAKSPEGWDRLTPRFVASLPTDPVGLSKNLQISETKDLHPLETNPALPPFAFYPDPAVPGGYSSYPPPYFAPGNQQEHLLTLLASGLASRALRKAAISVLATSASLAEHHGDVATYTFHYGNHELIVSVNATTSELIGAANVATENTYGIHAGRALSSAQFSFEVTSDFGP</sequence>